<protein>
    <submittedName>
        <fullName evidence="1">Uncharacterized protein</fullName>
    </submittedName>
</protein>
<name>A0A1J4MV72_9CRYT</name>
<sequence length="547" mass="63443">MVTGQKLNASDWFNEYIQSNTMMVPTPDNFLNLVEQVAYTCYRLRRFPDAFSFKCVEYQQSLKYFLPPPPMQLPLTEKMMLQSKNMISSLSCKKNHDVSSIADLTDKLDINGVVISSKGIKHFQYDLFKYIPLNDIEEYEIQMFRKYKPKDGDLDNFMPIESLKGFFDRSYIPLGYIDEDFIKNIQQINDNKQNSKVSIARIYSGITYRHRFSKLLHSIINKMVFLMVMAGRGWFIHREAREDLVNFLCWHLWHNSTEIRGIYFDFIITSVENRIRHIRDSVGRYYRNHLGQTLSPNSTLTRRQSYWMKASDFQLLRLSSMLEFYVLRKQASITVDTLMGNIEYNNCEDCLKQQIYAFLYSIATPSDEELKLLQGNNADDLSRIKHIMKIFEYNSYYIIYRRCEFWFQLLAFSQGNNLSSNAFLVSTVQLPINTVASIKAIKTHIYNCLNISTSNRVPCIPLVNPNVVQLSDKLLILPPSIMQGSYCTLPDSSKVNQCYNSPSLISPTLSPEIPAKYIDKIDKSPLKGIDALAQAATDELYESSNIP</sequence>
<proteinExistence type="predicted"/>
<evidence type="ECO:0000313" key="2">
    <source>
        <dbReference type="Proteomes" id="UP000186804"/>
    </source>
</evidence>
<dbReference type="AlphaFoldDB" id="A0A1J4MV72"/>
<gene>
    <name evidence="1" type="ORF">cand_035890</name>
</gene>
<dbReference type="RefSeq" id="XP_067070008.1">
    <property type="nucleotide sequence ID" value="XM_067213815.1"/>
</dbReference>
<keyword evidence="2" id="KW-1185">Reference proteome</keyword>
<organism evidence="1 2">
    <name type="scientific">Cryptosporidium andersoni</name>
    <dbReference type="NCBI Taxonomy" id="117008"/>
    <lineage>
        <taxon>Eukaryota</taxon>
        <taxon>Sar</taxon>
        <taxon>Alveolata</taxon>
        <taxon>Apicomplexa</taxon>
        <taxon>Conoidasida</taxon>
        <taxon>Coccidia</taxon>
        <taxon>Eucoccidiorida</taxon>
        <taxon>Eimeriorina</taxon>
        <taxon>Cryptosporidiidae</taxon>
        <taxon>Cryptosporidium</taxon>
    </lineage>
</organism>
<dbReference type="Proteomes" id="UP000186804">
    <property type="component" value="Unassembled WGS sequence"/>
</dbReference>
<dbReference type="EMBL" id="LRBS01000007">
    <property type="protein sequence ID" value="OII78162.1"/>
    <property type="molecule type" value="Genomic_DNA"/>
</dbReference>
<accession>A0A1J4MV72</accession>
<reference evidence="1 2" key="1">
    <citation type="submission" date="2016-10" db="EMBL/GenBank/DDBJ databases">
        <title>Reductive evolution of mitochondrial metabolism and differential evolution of invasion-related proteins in Cryptosporidium.</title>
        <authorList>
            <person name="Liu S."/>
            <person name="Roellig D.M."/>
            <person name="Guo Y."/>
            <person name="Li N."/>
            <person name="Frace M.A."/>
            <person name="Tang K."/>
            <person name="Zhang L."/>
            <person name="Feng Y."/>
            <person name="Xiao L."/>
        </authorList>
    </citation>
    <scope>NUCLEOTIDE SEQUENCE [LARGE SCALE GENOMIC DNA]</scope>
    <source>
        <strain evidence="1">30847</strain>
    </source>
</reference>
<dbReference type="OrthoDB" id="10276741at2759"/>
<evidence type="ECO:0000313" key="1">
    <source>
        <dbReference type="EMBL" id="OII78162.1"/>
    </source>
</evidence>
<comment type="caution">
    <text evidence="1">The sequence shown here is derived from an EMBL/GenBank/DDBJ whole genome shotgun (WGS) entry which is preliminary data.</text>
</comment>
<dbReference type="VEuPathDB" id="CryptoDB:cand_035890"/>
<dbReference type="GeneID" id="92367773"/>